<dbReference type="RefSeq" id="WP_255890521.1">
    <property type="nucleotide sequence ID" value="NZ_JAFMZM010000003.1"/>
</dbReference>
<reference evidence="3" key="1">
    <citation type="journal article" date="2019" name="Int. J. Syst. Evol. Microbiol.">
        <title>The Global Catalogue of Microorganisms (GCM) 10K type strain sequencing project: providing services to taxonomists for standard genome sequencing and annotation.</title>
        <authorList>
            <consortium name="The Broad Institute Genomics Platform"/>
            <consortium name="The Broad Institute Genome Sequencing Center for Infectious Disease"/>
            <person name="Wu L."/>
            <person name="Ma J."/>
        </authorList>
    </citation>
    <scope>NUCLEOTIDE SEQUENCE [LARGE SCALE GENOMIC DNA]</scope>
    <source>
        <strain evidence="3">FCH27</strain>
    </source>
</reference>
<evidence type="ECO:0000256" key="1">
    <source>
        <dbReference type="SAM" id="MobiDB-lite"/>
    </source>
</evidence>
<name>A0ABW2MY28_9ACTN</name>
<sequence>MNRLMAKVREWMARRRAHGSGDGVLGEPGTTQRPGRGSGGPGEGPATGGSTGPAGPAGPP</sequence>
<organism evidence="2 3">
    <name type="scientific">Nocardioides astragali</name>
    <dbReference type="NCBI Taxonomy" id="1776736"/>
    <lineage>
        <taxon>Bacteria</taxon>
        <taxon>Bacillati</taxon>
        <taxon>Actinomycetota</taxon>
        <taxon>Actinomycetes</taxon>
        <taxon>Propionibacteriales</taxon>
        <taxon>Nocardioidaceae</taxon>
        <taxon>Nocardioides</taxon>
    </lineage>
</organism>
<evidence type="ECO:0000313" key="2">
    <source>
        <dbReference type="EMBL" id="MFC7358706.1"/>
    </source>
</evidence>
<accession>A0ABW2MY28</accession>
<dbReference type="Proteomes" id="UP001596524">
    <property type="component" value="Unassembled WGS sequence"/>
</dbReference>
<feature type="region of interest" description="Disordered" evidence="1">
    <location>
        <begin position="1"/>
        <end position="60"/>
    </location>
</feature>
<protein>
    <submittedName>
        <fullName evidence="2">Uncharacterized protein</fullName>
    </submittedName>
</protein>
<proteinExistence type="predicted"/>
<evidence type="ECO:0000313" key="3">
    <source>
        <dbReference type="Proteomes" id="UP001596524"/>
    </source>
</evidence>
<comment type="caution">
    <text evidence="2">The sequence shown here is derived from an EMBL/GenBank/DDBJ whole genome shotgun (WGS) entry which is preliminary data.</text>
</comment>
<feature type="compositionally biased region" description="Gly residues" evidence="1">
    <location>
        <begin position="36"/>
        <end position="52"/>
    </location>
</feature>
<dbReference type="EMBL" id="JBHTCH010000001">
    <property type="protein sequence ID" value="MFC7358706.1"/>
    <property type="molecule type" value="Genomic_DNA"/>
</dbReference>
<gene>
    <name evidence="2" type="ORF">ACFQO6_00380</name>
</gene>
<keyword evidence="3" id="KW-1185">Reference proteome</keyword>